<dbReference type="RefSeq" id="WP_310896209.1">
    <property type="nucleotide sequence ID" value="NZ_JAMQOM010000003.1"/>
</dbReference>
<evidence type="ECO:0000256" key="1">
    <source>
        <dbReference type="SAM" id="MobiDB-lite"/>
    </source>
</evidence>
<keyword evidence="2" id="KW-0472">Membrane</keyword>
<dbReference type="AlphaFoldDB" id="A0AAE4JIS0"/>
<sequence length="253" mass="28808">MPGPLKPVTTVLLDFALQYTQVLVPLFFIGFFFATAVAITFHRKRYVRKGYVAGLVSALLVTSMILSFAPLPLVHWHKFSSPQEQTQTLYQYRVVDTQNNELAFDAKATLSGDAGMSMHLLHHSHMSRSPQERRVVMQHLLNESRDYRSHLEDPSMLRFLRFPPHSGVWTQWRPETIDDYDRFVGIRLYKMTVTTSSDGQRITSLSETMLDEHFERESNGTRASTGNADSAVARTDRAQPPVKQPSIRAEVPA</sequence>
<feature type="transmembrane region" description="Helical" evidence="2">
    <location>
        <begin position="20"/>
        <end position="39"/>
    </location>
</feature>
<protein>
    <submittedName>
        <fullName evidence="3">Uncharacterized protein</fullName>
    </submittedName>
</protein>
<gene>
    <name evidence="3" type="ORF">NDI54_09430</name>
</gene>
<evidence type="ECO:0000313" key="3">
    <source>
        <dbReference type="EMBL" id="MDS0221569.1"/>
    </source>
</evidence>
<keyword evidence="2" id="KW-0812">Transmembrane</keyword>
<proteinExistence type="predicted"/>
<dbReference type="Proteomes" id="UP001253439">
    <property type="component" value="Unassembled WGS sequence"/>
</dbReference>
<keyword evidence="4" id="KW-1185">Reference proteome</keyword>
<feature type="region of interest" description="Disordered" evidence="1">
    <location>
        <begin position="214"/>
        <end position="253"/>
    </location>
</feature>
<name>A0AAE4JIS0_9EURY</name>
<organism evidence="3 4">
    <name type="scientific">Haloarcula terrestris</name>
    <dbReference type="NCBI Taxonomy" id="2950533"/>
    <lineage>
        <taxon>Archaea</taxon>
        <taxon>Methanobacteriati</taxon>
        <taxon>Methanobacteriota</taxon>
        <taxon>Stenosarchaea group</taxon>
        <taxon>Halobacteria</taxon>
        <taxon>Halobacteriales</taxon>
        <taxon>Haloarculaceae</taxon>
        <taxon>Haloarcula</taxon>
    </lineage>
</organism>
<reference evidence="3 4" key="1">
    <citation type="submission" date="2022-06" db="EMBL/GenBank/DDBJ databases">
        <title>Haloarcula sp. a new haloarchaeum isolate from saline soil.</title>
        <authorList>
            <person name="Strakova D."/>
            <person name="Galisteo C."/>
            <person name="Sanchez-Porro C."/>
            <person name="Ventosa A."/>
        </authorList>
    </citation>
    <scope>NUCLEOTIDE SEQUENCE [LARGE SCALE GENOMIC DNA]</scope>
    <source>
        <strain evidence="3 4">S1AR25-5A</strain>
    </source>
</reference>
<dbReference type="EMBL" id="JAMQOM010000003">
    <property type="protein sequence ID" value="MDS0221569.1"/>
    <property type="molecule type" value="Genomic_DNA"/>
</dbReference>
<comment type="caution">
    <text evidence="3">The sequence shown here is derived from an EMBL/GenBank/DDBJ whole genome shotgun (WGS) entry which is preliminary data.</text>
</comment>
<accession>A0AAE4JIS0</accession>
<evidence type="ECO:0000256" key="2">
    <source>
        <dbReference type="SAM" id="Phobius"/>
    </source>
</evidence>
<keyword evidence="2" id="KW-1133">Transmembrane helix</keyword>
<feature type="transmembrane region" description="Helical" evidence="2">
    <location>
        <begin position="51"/>
        <end position="73"/>
    </location>
</feature>
<evidence type="ECO:0000313" key="4">
    <source>
        <dbReference type="Proteomes" id="UP001253439"/>
    </source>
</evidence>